<protein>
    <submittedName>
        <fullName evidence="1">Uncharacterized protein</fullName>
    </submittedName>
</protein>
<evidence type="ECO:0000313" key="2">
    <source>
        <dbReference type="Proteomes" id="UP000561459"/>
    </source>
</evidence>
<dbReference type="Proteomes" id="UP000561459">
    <property type="component" value="Unassembled WGS sequence"/>
</dbReference>
<evidence type="ECO:0000313" key="1">
    <source>
        <dbReference type="EMBL" id="MBB3941362.1"/>
    </source>
</evidence>
<gene>
    <name evidence="1" type="ORF">GGR39_003038</name>
</gene>
<keyword evidence="2" id="KW-1185">Reference proteome</keyword>
<dbReference type="AlphaFoldDB" id="A0A7W6C2K1"/>
<proteinExistence type="predicted"/>
<name>A0A7W6C2K1_9SPHN</name>
<dbReference type="EMBL" id="JACIDY010000008">
    <property type="protein sequence ID" value="MBB3941362.1"/>
    <property type="molecule type" value="Genomic_DNA"/>
</dbReference>
<dbReference type="RefSeq" id="WP_183618114.1">
    <property type="nucleotide sequence ID" value="NZ_JACIDY010000008.1"/>
</dbReference>
<organism evidence="1 2">
    <name type="scientific">Novosphingobium fluoreni</name>
    <dbReference type="NCBI Taxonomy" id="1391222"/>
    <lineage>
        <taxon>Bacteria</taxon>
        <taxon>Pseudomonadati</taxon>
        <taxon>Pseudomonadota</taxon>
        <taxon>Alphaproteobacteria</taxon>
        <taxon>Sphingomonadales</taxon>
        <taxon>Sphingomonadaceae</taxon>
        <taxon>Novosphingobium</taxon>
    </lineage>
</organism>
<accession>A0A7W6C2K1</accession>
<reference evidence="1 2" key="1">
    <citation type="submission" date="2020-08" db="EMBL/GenBank/DDBJ databases">
        <title>Genomic Encyclopedia of Type Strains, Phase IV (KMG-IV): sequencing the most valuable type-strain genomes for metagenomic binning, comparative biology and taxonomic classification.</title>
        <authorList>
            <person name="Goeker M."/>
        </authorList>
    </citation>
    <scope>NUCLEOTIDE SEQUENCE [LARGE SCALE GENOMIC DNA]</scope>
    <source>
        <strain evidence="1 2">DSM 27568</strain>
    </source>
</reference>
<sequence>MDGKAVLALARDGKEKAIADAMNQHFIEHPFATVAKALAADASVDSALSGEADSPLRLTYSA</sequence>
<comment type="caution">
    <text evidence="1">The sequence shown here is derived from an EMBL/GenBank/DDBJ whole genome shotgun (WGS) entry which is preliminary data.</text>
</comment>